<sequence length="472" mass="50698">MTVFATGPAGRFWALLGYLLLATCGARLYAYDVTVAQDGSGTYRTIQAAVAAAPEGRTATYTIFIKDGIYTEKVIVPATKPFLQFVGQSVANTILTWHDNNKTPNGQGGTVGTGGSGSIVVNATDFSALNLTFVNSFGDGSQAVAVSLYADRAAFQNCRFLGNQDTLLTYESNGAVSRHYFQDCYIDGNVDFIFGNAIAIFDNCVIYAKTRVVNPAASYITAANTPPTQRYGYLFRHAKIPANNGTTLYYLGRPWQNAAGFSVAAGNLSHPQVIFLHTKVGANEIQPAGWVVWNAGTDTTKITYGEYQTRYLAGQPVATAQRVGWARQLAPADTVAYTLANLFGPGTGTATRTGAPVSAAWDPATVAPVFGHYRAPDIAVSNLRATQTATQTLLQWNISWAMAGIKYDLYRSADNSTFKRIRSQTAATDSLYNFAASDALPPLGTTYYYKVVASKKKLAPHTTPVVPVVRGH</sequence>
<accession>A0A7K1TK15</accession>
<dbReference type="InterPro" id="IPR000070">
    <property type="entry name" value="Pectinesterase_cat"/>
</dbReference>
<dbReference type="RefSeq" id="WP_157569082.1">
    <property type="nucleotide sequence ID" value="NZ_WQKZ01000006.1"/>
</dbReference>
<dbReference type="Gene3D" id="2.60.40.10">
    <property type="entry name" value="Immunoglobulins"/>
    <property type="match status" value="1"/>
</dbReference>
<feature type="domain" description="Pectinesterase catalytic" evidence="4">
    <location>
        <begin position="32"/>
        <end position="339"/>
    </location>
</feature>
<comment type="similarity">
    <text evidence="1">Belongs to the pectinesterase family.</text>
</comment>
<dbReference type="InterPro" id="IPR011050">
    <property type="entry name" value="Pectin_lyase_fold/virulence"/>
</dbReference>
<dbReference type="AlphaFoldDB" id="A0A7K1TK15"/>
<evidence type="ECO:0000259" key="4">
    <source>
        <dbReference type="Pfam" id="PF01095"/>
    </source>
</evidence>
<gene>
    <name evidence="5" type="ORF">GO988_20405</name>
</gene>
<dbReference type="GO" id="GO:0009279">
    <property type="term" value="C:cell outer membrane"/>
    <property type="evidence" value="ECO:0007669"/>
    <property type="project" value="TreeGrafter"/>
</dbReference>
<comment type="caution">
    <text evidence="5">The sequence shown here is derived from an EMBL/GenBank/DDBJ whole genome shotgun (WGS) entry which is preliminary data.</text>
</comment>
<keyword evidence="3" id="KW-0063">Aspartyl esterase</keyword>
<dbReference type="GO" id="GO:0030599">
    <property type="term" value="F:pectinesterase activity"/>
    <property type="evidence" value="ECO:0007669"/>
    <property type="project" value="InterPro"/>
</dbReference>
<dbReference type="SUPFAM" id="SSF51126">
    <property type="entry name" value="Pectin lyase-like"/>
    <property type="match status" value="1"/>
</dbReference>
<protein>
    <recommendedName>
        <fullName evidence="4">Pectinesterase catalytic domain-containing protein</fullName>
    </recommendedName>
</protein>
<dbReference type="PANTHER" id="PTHR31321:SF57">
    <property type="entry name" value="PECTINESTERASE 53-RELATED"/>
    <property type="match status" value="1"/>
</dbReference>
<dbReference type="InterPro" id="IPR013783">
    <property type="entry name" value="Ig-like_fold"/>
</dbReference>
<dbReference type="Pfam" id="PF01095">
    <property type="entry name" value="Pectinesterase"/>
    <property type="match status" value="1"/>
</dbReference>
<evidence type="ECO:0000256" key="3">
    <source>
        <dbReference type="ARBA" id="ARBA00023085"/>
    </source>
</evidence>
<dbReference type="GO" id="GO:0042545">
    <property type="term" value="P:cell wall modification"/>
    <property type="evidence" value="ECO:0007669"/>
    <property type="project" value="InterPro"/>
</dbReference>
<keyword evidence="6" id="KW-1185">Reference proteome</keyword>
<evidence type="ECO:0000256" key="1">
    <source>
        <dbReference type="ARBA" id="ARBA00008891"/>
    </source>
</evidence>
<evidence type="ECO:0000256" key="2">
    <source>
        <dbReference type="ARBA" id="ARBA00022801"/>
    </source>
</evidence>
<reference evidence="5 6" key="1">
    <citation type="submission" date="2019-12" db="EMBL/GenBank/DDBJ databases">
        <title>Hymenobacter sp. HMF4947 Genome sequencing and assembly.</title>
        <authorList>
            <person name="Kang H."/>
            <person name="Cha I."/>
            <person name="Kim H."/>
            <person name="Joh K."/>
        </authorList>
    </citation>
    <scope>NUCLEOTIDE SEQUENCE [LARGE SCALE GENOMIC DNA]</scope>
    <source>
        <strain evidence="5 6">HMF4947</strain>
    </source>
</reference>
<evidence type="ECO:0000313" key="5">
    <source>
        <dbReference type="EMBL" id="MVN78703.1"/>
    </source>
</evidence>
<dbReference type="PANTHER" id="PTHR31321">
    <property type="entry name" value="ACYL-COA THIOESTER HYDROLASE YBHC-RELATED"/>
    <property type="match status" value="1"/>
</dbReference>
<dbReference type="Gene3D" id="2.160.20.10">
    <property type="entry name" value="Single-stranded right-handed beta-helix, Pectin lyase-like"/>
    <property type="match status" value="1"/>
</dbReference>
<proteinExistence type="inferred from homology"/>
<dbReference type="InterPro" id="IPR012334">
    <property type="entry name" value="Pectin_lyas_fold"/>
</dbReference>
<organism evidence="5 6">
    <name type="scientific">Hymenobacter ginkgonis</name>
    <dbReference type="NCBI Taxonomy" id="2682976"/>
    <lineage>
        <taxon>Bacteria</taxon>
        <taxon>Pseudomonadati</taxon>
        <taxon>Bacteroidota</taxon>
        <taxon>Cytophagia</taxon>
        <taxon>Cytophagales</taxon>
        <taxon>Hymenobacteraceae</taxon>
        <taxon>Hymenobacter</taxon>
    </lineage>
</organism>
<name>A0A7K1TK15_9BACT</name>
<dbReference type="Proteomes" id="UP000441336">
    <property type="component" value="Unassembled WGS sequence"/>
</dbReference>
<keyword evidence="2" id="KW-0378">Hydrolase</keyword>
<evidence type="ECO:0000313" key="6">
    <source>
        <dbReference type="Proteomes" id="UP000441336"/>
    </source>
</evidence>
<dbReference type="EMBL" id="WQKZ01000006">
    <property type="protein sequence ID" value="MVN78703.1"/>
    <property type="molecule type" value="Genomic_DNA"/>
</dbReference>